<organism evidence="1 2">
    <name type="scientific">Suhomyces tanzawaensis NRRL Y-17324</name>
    <dbReference type="NCBI Taxonomy" id="984487"/>
    <lineage>
        <taxon>Eukaryota</taxon>
        <taxon>Fungi</taxon>
        <taxon>Dikarya</taxon>
        <taxon>Ascomycota</taxon>
        <taxon>Saccharomycotina</taxon>
        <taxon>Pichiomycetes</taxon>
        <taxon>Debaryomycetaceae</taxon>
        <taxon>Suhomyces</taxon>
    </lineage>
</organism>
<gene>
    <name evidence="1" type="ORF">CANTADRAFT_250855</name>
</gene>
<evidence type="ECO:0000313" key="1">
    <source>
        <dbReference type="EMBL" id="ODV79246.1"/>
    </source>
</evidence>
<dbReference type="RefSeq" id="XP_020064368.1">
    <property type="nucleotide sequence ID" value="XM_020207319.1"/>
</dbReference>
<dbReference type="Proteomes" id="UP000094285">
    <property type="component" value="Unassembled WGS sequence"/>
</dbReference>
<dbReference type="GeneID" id="30981456"/>
<sequence length="122" mass="13581">MSNEVLHSGGSCWLRIVERIFLCRSRAFLWRRCDGTSDERRDTIRGQGWLDGAAAAAAAGGPAATTIGCRCWAVRLRPEGAGGSVWHEVVRTNARDLAMWARRSLLPNAEVSWWEESCHDEP</sequence>
<protein>
    <submittedName>
        <fullName evidence="1">Uncharacterized protein</fullName>
    </submittedName>
</protein>
<accession>A0A1E4SIB0</accession>
<reference evidence="2" key="1">
    <citation type="submission" date="2016-05" db="EMBL/GenBank/DDBJ databases">
        <title>Comparative genomics of biotechnologically important yeasts.</title>
        <authorList>
            <consortium name="DOE Joint Genome Institute"/>
            <person name="Riley R."/>
            <person name="Haridas S."/>
            <person name="Wolfe K.H."/>
            <person name="Lopes M.R."/>
            <person name="Hittinger C.T."/>
            <person name="Goker M."/>
            <person name="Salamov A."/>
            <person name="Wisecaver J."/>
            <person name="Long T.M."/>
            <person name="Aerts A.L."/>
            <person name="Barry K."/>
            <person name="Choi C."/>
            <person name="Clum A."/>
            <person name="Coughlan A.Y."/>
            <person name="Deshpande S."/>
            <person name="Douglass A.P."/>
            <person name="Hanson S.J."/>
            <person name="Klenk H.-P."/>
            <person name="Labutti K."/>
            <person name="Lapidus A."/>
            <person name="Lindquist E."/>
            <person name="Lipzen A."/>
            <person name="Meier-Kolthoff J.P."/>
            <person name="Ohm R.A."/>
            <person name="Otillar R.P."/>
            <person name="Pangilinan J."/>
            <person name="Peng Y."/>
            <person name="Rokas A."/>
            <person name="Rosa C.A."/>
            <person name="Scheuner C."/>
            <person name="Sibirny A.A."/>
            <person name="Slot J.C."/>
            <person name="Stielow J.B."/>
            <person name="Sun H."/>
            <person name="Kurtzman C.P."/>
            <person name="Blackwell M."/>
            <person name="Grigoriev I.V."/>
            <person name="Jeffries T.W."/>
        </authorList>
    </citation>
    <scope>NUCLEOTIDE SEQUENCE [LARGE SCALE GENOMIC DNA]</scope>
    <source>
        <strain evidence="2">NRRL Y-17324</strain>
    </source>
</reference>
<name>A0A1E4SIB0_9ASCO</name>
<keyword evidence="2" id="KW-1185">Reference proteome</keyword>
<dbReference type="EMBL" id="KV453912">
    <property type="protein sequence ID" value="ODV79246.1"/>
    <property type="molecule type" value="Genomic_DNA"/>
</dbReference>
<proteinExistence type="predicted"/>
<evidence type="ECO:0000313" key="2">
    <source>
        <dbReference type="Proteomes" id="UP000094285"/>
    </source>
</evidence>
<dbReference type="AlphaFoldDB" id="A0A1E4SIB0"/>